<dbReference type="Gene3D" id="3.90.190.10">
    <property type="entry name" value="Protein tyrosine phosphatase superfamily"/>
    <property type="match status" value="1"/>
</dbReference>
<name>A0A914CCK3_9BILA</name>
<dbReference type="InterPro" id="IPR016130">
    <property type="entry name" value="Tyr_Pase_AS"/>
</dbReference>
<keyword evidence="2" id="KW-0904">Protein phosphatase</keyword>
<dbReference type="GO" id="GO:0005737">
    <property type="term" value="C:cytoplasm"/>
    <property type="evidence" value="ECO:0007669"/>
    <property type="project" value="TreeGrafter"/>
</dbReference>
<evidence type="ECO:0000259" key="3">
    <source>
        <dbReference type="PROSITE" id="PS50054"/>
    </source>
</evidence>
<evidence type="ECO:0000256" key="2">
    <source>
        <dbReference type="ARBA" id="ARBA00022912"/>
    </source>
</evidence>
<feature type="domain" description="Tyrosine-protein phosphatase" evidence="3">
    <location>
        <begin position="86"/>
        <end position="227"/>
    </location>
</feature>
<evidence type="ECO:0000256" key="1">
    <source>
        <dbReference type="ARBA" id="ARBA00022801"/>
    </source>
</evidence>
<dbReference type="InterPro" id="IPR000340">
    <property type="entry name" value="Dual-sp_phosphatase_cat-dom"/>
</dbReference>
<keyword evidence="5" id="KW-1185">Reference proteome</keyword>
<dbReference type="PROSITE" id="PS50056">
    <property type="entry name" value="TYR_PHOSPHATASE_2"/>
    <property type="match status" value="1"/>
</dbReference>
<dbReference type="CDD" id="cd14498">
    <property type="entry name" value="DSP"/>
    <property type="match status" value="1"/>
</dbReference>
<dbReference type="InterPro" id="IPR020422">
    <property type="entry name" value="TYR_PHOSPHATASE_DUAL_dom"/>
</dbReference>
<dbReference type="AlphaFoldDB" id="A0A914CCK3"/>
<accession>A0A914CCK3</accession>
<reference evidence="6" key="1">
    <citation type="submission" date="2022-11" db="UniProtKB">
        <authorList>
            <consortium name="WormBaseParasite"/>
        </authorList>
    </citation>
    <scope>IDENTIFICATION</scope>
</reference>
<keyword evidence="1" id="KW-0378">Hydrolase</keyword>
<organism evidence="5 6">
    <name type="scientific">Acrobeloides nanus</name>
    <dbReference type="NCBI Taxonomy" id="290746"/>
    <lineage>
        <taxon>Eukaryota</taxon>
        <taxon>Metazoa</taxon>
        <taxon>Ecdysozoa</taxon>
        <taxon>Nematoda</taxon>
        <taxon>Chromadorea</taxon>
        <taxon>Rhabditida</taxon>
        <taxon>Tylenchina</taxon>
        <taxon>Cephalobomorpha</taxon>
        <taxon>Cephaloboidea</taxon>
        <taxon>Cephalobidae</taxon>
        <taxon>Acrobeloides</taxon>
    </lineage>
</organism>
<evidence type="ECO:0000259" key="4">
    <source>
        <dbReference type="PROSITE" id="PS50056"/>
    </source>
</evidence>
<dbReference type="PROSITE" id="PS00383">
    <property type="entry name" value="TYR_PHOSPHATASE_1"/>
    <property type="match status" value="1"/>
</dbReference>
<dbReference type="InterPro" id="IPR029021">
    <property type="entry name" value="Prot-tyrosine_phosphatase-like"/>
</dbReference>
<dbReference type="SMART" id="SM00195">
    <property type="entry name" value="DSPc"/>
    <property type="match status" value="1"/>
</dbReference>
<dbReference type="PANTHER" id="PTHR46377:SF1">
    <property type="entry name" value="DUAL SPECIFICITY PROTEIN PHOSPHATASE 19"/>
    <property type="match status" value="1"/>
</dbReference>
<proteinExistence type="predicted"/>
<sequence>MLELAERLKQAKSKLSKVKTTVTLEDGTEVIEVKDKDGRFITQAAETSTEVEIPNGDSNILSNRLKKAIERKKKMGFVIDFKPDLQAAEVMPGVFLSSQDVAQDFQLLSQHKITHILNCATGIKNLYEKNFTYLKIEMLDAPWENIRKHVILAIKFIDEAVSTGGRVLVHCNAGISRSTTLVLVYFMFKEKKSLNSALAHIRNVRNVARPNMGFMMQLNDLEKALLKAKTLEDLANSPAINKTWTWAHP</sequence>
<dbReference type="PANTHER" id="PTHR46377">
    <property type="entry name" value="DUAL SPECIFICITY PROTEIN PHOSPHATASE 19"/>
    <property type="match status" value="1"/>
</dbReference>
<dbReference type="WBParaSite" id="ACRNAN_Path_832.g3184.t1">
    <property type="protein sequence ID" value="ACRNAN_Path_832.g3184.t1"/>
    <property type="gene ID" value="ACRNAN_Path_832.g3184"/>
</dbReference>
<feature type="domain" description="Tyrosine specific protein phosphatases" evidence="4">
    <location>
        <begin position="148"/>
        <end position="205"/>
    </location>
</feature>
<dbReference type="PROSITE" id="PS50054">
    <property type="entry name" value="TYR_PHOSPHATASE_DUAL"/>
    <property type="match status" value="1"/>
</dbReference>
<dbReference type="Proteomes" id="UP000887540">
    <property type="component" value="Unplaced"/>
</dbReference>
<dbReference type="InterPro" id="IPR000387">
    <property type="entry name" value="Tyr_Pase_dom"/>
</dbReference>
<protein>
    <submittedName>
        <fullName evidence="6">Uncharacterized protein</fullName>
    </submittedName>
</protein>
<dbReference type="SUPFAM" id="SSF52799">
    <property type="entry name" value="(Phosphotyrosine protein) phosphatases II"/>
    <property type="match status" value="1"/>
</dbReference>
<evidence type="ECO:0000313" key="6">
    <source>
        <dbReference type="WBParaSite" id="ACRNAN_Path_832.g3184.t1"/>
    </source>
</evidence>
<dbReference type="GO" id="GO:0008579">
    <property type="term" value="F:JUN kinase phosphatase activity"/>
    <property type="evidence" value="ECO:0007669"/>
    <property type="project" value="TreeGrafter"/>
</dbReference>
<dbReference type="Pfam" id="PF00782">
    <property type="entry name" value="DSPc"/>
    <property type="match status" value="1"/>
</dbReference>
<evidence type="ECO:0000313" key="5">
    <source>
        <dbReference type="Proteomes" id="UP000887540"/>
    </source>
</evidence>